<organism evidence="1 2">
    <name type="scientific">Megaselia scalaris</name>
    <name type="common">Humpbacked fly</name>
    <name type="synonym">Phora scalaris</name>
    <dbReference type="NCBI Taxonomy" id="36166"/>
    <lineage>
        <taxon>Eukaryota</taxon>
        <taxon>Metazoa</taxon>
        <taxon>Ecdysozoa</taxon>
        <taxon>Arthropoda</taxon>
        <taxon>Hexapoda</taxon>
        <taxon>Insecta</taxon>
        <taxon>Pterygota</taxon>
        <taxon>Neoptera</taxon>
        <taxon>Endopterygota</taxon>
        <taxon>Diptera</taxon>
        <taxon>Brachycera</taxon>
        <taxon>Muscomorpha</taxon>
        <taxon>Platypezoidea</taxon>
        <taxon>Phoridae</taxon>
        <taxon>Megaseliini</taxon>
        <taxon>Megaselia</taxon>
    </lineage>
</organism>
<dbReference type="AlphaFoldDB" id="T1GBR4"/>
<dbReference type="HOGENOM" id="CLU_2870185_0_0_1"/>
<dbReference type="EMBL" id="CAQQ02197508">
    <property type="status" value="NOT_ANNOTATED_CDS"/>
    <property type="molecule type" value="Genomic_DNA"/>
</dbReference>
<reference evidence="2" key="1">
    <citation type="submission" date="2013-02" db="EMBL/GenBank/DDBJ databases">
        <authorList>
            <person name="Hughes D."/>
        </authorList>
    </citation>
    <scope>NUCLEOTIDE SEQUENCE</scope>
    <source>
        <strain>Durham</strain>
        <strain evidence="2">NC isolate 2 -- Noor lab</strain>
    </source>
</reference>
<accession>T1GBR4</accession>
<sequence length="64" mass="7236">MVWKIIIIHPSLHQITNYFGVCKFPPRITLNSVALAYCINSKMSGGNICSLTAEIEKRRDPECL</sequence>
<dbReference type="EnsemblMetazoa" id="MESCA000701-RA">
    <property type="protein sequence ID" value="MESCA000701-PA"/>
    <property type="gene ID" value="MESCA000701"/>
</dbReference>
<proteinExistence type="predicted"/>
<name>T1GBR4_MEGSC</name>
<evidence type="ECO:0000313" key="2">
    <source>
        <dbReference type="Proteomes" id="UP000015102"/>
    </source>
</evidence>
<dbReference type="EMBL" id="CAQQ02197507">
    <property type="status" value="NOT_ANNOTATED_CDS"/>
    <property type="molecule type" value="Genomic_DNA"/>
</dbReference>
<evidence type="ECO:0000313" key="1">
    <source>
        <dbReference type="EnsemblMetazoa" id="MESCA000701-PA"/>
    </source>
</evidence>
<dbReference type="Proteomes" id="UP000015102">
    <property type="component" value="Unassembled WGS sequence"/>
</dbReference>
<protein>
    <submittedName>
        <fullName evidence="1">Uncharacterized protein</fullName>
    </submittedName>
</protein>
<reference evidence="1" key="2">
    <citation type="submission" date="2015-06" db="UniProtKB">
        <authorList>
            <consortium name="EnsemblMetazoa"/>
        </authorList>
    </citation>
    <scope>IDENTIFICATION</scope>
</reference>
<keyword evidence="2" id="KW-1185">Reference proteome</keyword>